<proteinExistence type="predicted"/>
<dbReference type="EMBL" id="BK032666">
    <property type="protein sequence ID" value="DAF53933.1"/>
    <property type="molecule type" value="Genomic_DNA"/>
</dbReference>
<reference evidence="1" key="1">
    <citation type="journal article" date="2021" name="Proc. Natl. Acad. Sci. U.S.A.">
        <title>A Catalog of Tens of Thousands of Viruses from Human Metagenomes Reveals Hidden Associations with Chronic Diseases.</title>
        <authorList>
            <person name="Tisza M.J."/>
            <person name="Buck C.B."/>
        </authorList>
    </citation>
    <scope>NUCLEOTIDE SEQUENCE</scope>
    <source>
        <strain evidence="1">Ct2Qy24</strain>
    </source>
</reference>
<name>A0A8S5SSB4_9CAUD</name>
<evidence type="ECO:0000313" key="1">
    <source>
        <dbReference type="EMBL" id="DAF53933.1"/>
    </source>
</evidence>
<organism evidence="1">
    <name type="scientific">Myoviridae sp. ct2Qy24</name>
    <dbReference type="NCBI Taxonomy" id="2827656"/>
    <lineage>
        <taxon>Viruses</taxon>
        <taxon>Duplodnaviria</taxon>
        <taxon>Heunggongvirae</taxon>
        <taxon>Uroviricota</taxon>
        <taxon>Caudoviricetes</taxon>
    </lineage>
</organism>
<sequence length="293" mass="32570">MAYIKFRNSKDFVKCLIEPKENIVSLAFPLGDAVSTNTSGFDAYLDAKGELLIGEYGAYTTVYRNCPEKNGYELSNDGSVYMEPEKIISFRAEVGGSLDGETDQVVQDYANLTTPEPKPEQNYVFVGWVPEIPESGAVKESTVYHATFEYVPTLEEVQEAKVTEMNTLQQSIIASGLDVTLSDGTTEHFTLTGQDQTSLMGLQTQVAAGAENIPWHTSDEKEHCKFYSNADMLLIVTAAMEFVTWHVTYFRDLRIYIRSIEDKVAVAAIQYGTDIPEQYQSAPLKAMLAAQNT</sequence>
<accession>A0A8S5SSB4</accession>
<protein>
    <submittedName>
        <fullName evidence="1">Uncharacterized protein</fullName>
    </submittedName>
</protein>